<feature type="binding site" evidence="4">
    <location>
        <position position="219"/>
    </location>
    <ligand>
        <name>a divalent metal cation</name>
        <dbReference type="ChEBI" id="CHEBI:60240"/>
        <label>1</label>
    </ligand>
</feature>
<dbReference type="PATRIC" id="fig|118110.3.peg.280"/>
<dbReference type="InterPro" id="IPR036069">
    <property type="entry name" value="DUF34/NIF3_sf"/>
</dbReference>
<sequence length="247" mass="27878">MKNTVLENVINKKLNSAQFNDCIPNGLQIEGSQKIKKIITGVTACQELLNIAVKKRADAVIVHHGYFWNNSEKTIKGMLRIRIKTILENNINLYCWHLPLDYHPKLGNNVQIGKMLDIKLKGYILPLVPWGILKEKVTAKEMIATITKRFGRIPFHYECNASKKIMKVAWCSGKGQSFINAAAQFGIDAFLTGEVSEETIHVAKENNFHFFSIGHHASECGGIIALTEWIRNVSNLDITFINVYNPV</sequence>
<dbReference type="AlphaFoldDB" id="A0A172WDK4"/>
<evidence type="ECO:0000313" key="5">
    <source>
        <dbReference type="EMBL" id="ANF17058.1"/>
    </source>
</evidence>
<feature type="binding site" evidence="4">
    <location>
        <position position="215"/>
    </location>
    <ligand>
        <name>a divalent metal cation</name>
        <dbReference type="ChEBI" id="CHEBI:60240"/>
        <label>2</label>
    </ligand>
</feature>
<dbReference type="PANTHER" id="PTHR13799:SF14">
    <property type="entry name" value="GTP CYCLOHYDROLASE 1 TYPE 2 HOMOLOG"/>
    <property type="match status" value="1"/>
</dbReference>
<dbReference type="Gene3D" id="3.40.1390.30">
    <property type="entry name" value="NIF3 (NGG1p interacting factor 3)-like"/>
    <property type="match status" value="2"/>
</dbReference>
<dbReference type="OrthoDB" id="9800881at2"/>
<evidence type="ECO:0000256" key="2">
    <source>
        <dbReference type="ARBA" id="ARBA00022112"/>
    </source>
</evidence>
<dbReference type="GO" id="GO:0005737">
    <property type="term" value="C:cytoplasm"/>
    <property type="evidence" value="ECO:0007669"/>
    <property type="project" value="TreeGrafter"/>
</dbReference>
<evidence type="ECO:0000313" key="6">
    <source>
        <dbReference type="Proteomes" id="UP000077654"/>
    </source>
</evidence>
<dbReference type="EMBL" id="CP011299">
    <property type="protein sequence ID" value="ANF17058.1"/>
    <property type="molecule type" value="Genomic_DNA"/>
</dbReference>
<feature type="binding site" evidence="4">
    <location>
        <position position="64"/>
    </location>
    <ligand>
        <name>a divalent metal cation</name>
        <dbReference type="ChEBI" id="CHEBI:60240"/>
        <label>2</label>
    </ligand>
</feature>
<feature type="binding site" evidence="4">
    <location>
        <position position="63"/>
    </location>
    <ligand>
        <name>a divalent metal cation</name>
        <dbReference type="ChEBI" id="CHEBI:60240"/>
        <label>1</label>
    </ligand>
</feature>
<gene>
    <name evidence="5" type="ORF">XW81_01390</name>
</gene>
<dbReference type="NCBIfam" id="TIGR00486">
    <property type="entry name" value="YbgI_SA1388"/>
    <property type="match status" value="1"/>
</dbReference>
<evidence type="ECO:0000256" key="4">
    <source>
        <dbReference type="PIRSR" id="PIRSR602678-1"/>
    </source>
</evidence>
<dbReference type="InterPro" id="IPR002678">
    <property type="entry name" value="DUF34/NIF3"/>
</dbReference>
<reference evidence="5 6" key="1">
    <citation type="submission" date="2015-04" db="EMBL/GenBank/DDBJ databases">
        <title>Buchnera aphidicola assembly.</title>
        <authorList>
            <person name="Zhang Y."/>
        </authorList>
    </citation>
    <scope>NUCLEOTIDE SEQUENCE [LARGE SCALE GENOMIC DNA]</scope>
    <source>
        <strain evidence="5 6">SC</strain>
    </source>
</reference>
<comment type="similarity">
    <text evidence="1">Belongs to the GTP cyclohydrolase I type 2/NIF3 family.</text>
</comment>
<organism evidence="5 6">
    <name type="scientific">Buchnera aphidicola subsp. Schlechtendalia chinensis</name>
    <dbReference type="NCBI Taxonomy" id="118110"/>
    <lineage>
        <taxon>Bacteria</taxon>
        <taxon>Pseudomonadati</taxon>
        <taxon>Pseudomonadota</taxon>
        <taxon>Gammaproteobacteria</taxon>
        <taxon>Enterobacterales</taxon>
        <taxon>Erwiniaceae</taxon>
        <taxon>Buchnera</taxon>
    </lineage>
</organism>
<dbReference type="Pfam" id="PF01784">
    <property type="entry name" value="DUF34_NIF3"/>
    <property type="match status" value="1"/>
</dbReference>
<dbReference type="RefSeq" id="WP_075474177.1">
    <property type="nucleotide sequence ID" value="NZ_CP011299.1"/>
</dbReference>
<keyword evidence="6" id="KW-1185">Reference proteome</keyword>
<evidence type="ECO:0000256" key="1">
    <source>
        <dbReference type="ARBA" id="ARBA00006964"/>
    </source>
</evidence>
<protein>
    <recommendedName>
        <fullName evidence="2">GTP cyclohydrolase 1 type 2 homolog</fullName>
    </recommendedName>
</protein>
<dbReference type="SUPFAM" id="SSF102705">
    <property type="entry name" value="NIF3 (NGG1p interacting factor 3)-like"/>
    <property type="match status" value="1"/>
</dbReference>
<proteinExistence type="inferred from homology"/>
<accession>A0A172WDK4</accession>
<keyword evidence="3 4" id="KW-0479">Metal-binding</keyword>
<dbReference type="STRING" id="118110.XW81_01390"/>
<name>A0A172WDK4_BUCSC</name>
<feature type="binding site" evidence="4">
    <location>
        <position position="101"/>
    </location>
    <ligand>
        <name>a divalent metal cation</name>
        <dbReference type="ChEBI" id="CHEBI:60240"/>
        <label>1</label>
    </ligand>
</feature>
<dbReference type="GO" id="GO:0046872">
    <property type="term" value="F:metal ion binding"/>
    <property type="evidence" value="ECO:0007669"/>
    <property type="project" value="UniProtKB-KW"/>
</dbReference>
<evidence type="ECO:0000256" key="3">
    <source>
        <dbReference type="ARBA" id="ARBA00022723"/>
    </source>
</evidence>
<dbReference type="Proteomes" id="UP000077654">
    <property type="component" value="Chromosome"/>
</dbReference>
<dbReference type="PANTHER" id="PTHR13799">
    <property type="entry name" value="NGG1 INTERACTING FACTOR 3"/>
    <property type="match status" value="1"/>
</dbReference>
<dbReference type="FunFam" id="3.40.1390.30:FF:000002">
    <property type="entry name" value="Nif3-like dinuclear metal center protein"/>
    <property type="match status" value="1"/>
</dbReference>